<organism evidence="2 3">
    <name type="scientific">Colocasia esculenta</name>
    <name type="common">Wild taro</name>
    <name type="synonym">Arum esculentum</name>
    <dbReference type="NCBI Taxonomy" id="4460"/>
    <lineage>
        <taxon>Eukaryota</taxon>
        <taxon>Viridiplantae</taxon>
        <taxon>Streptophyta</taxon>
        <taxon>Embryophyta</taxon>
        <taxon>Tracheophyta</taxon>
        <taxon>Spermatophyta</taxon>
        <taxon>Magnoliopsida</taxon>
        <taxon>Liliopsida</taxon>
        <taxon>Araceae</taxon>
        <taxon>Aroideae</taxon>
        <taxon>Colocasieae</taxon>
        <taxon>Colocasia</taxon>
    </lineage>
</organism>
<comment type="caution">
    <text evidence="2">The sequence shown here is derived from an EMBL/GenBank/DDBJ whole genome shotgun (WGS) entry which is preliminary data.</text>
</comment>
<feature type="transmembrane region" description="Helical" evidence="1">
    <location>
        <begin position="72"/>
        <end position="91"/>
    </location>
</feature>
<keyword evidence="3" id="KW-1185">Reference proteome</keyword>
<proteinExistence type="predicted"/>
<evidence type="ECO:0000313" key="3">
    <source>
        <dbReference type="Proteomes" id="UP000652761"/>
    </source>
</evidence>
<reference evidence="2" key="1">
    <citation type="submission" date="2017-07" db="EMBL/GenBank/DDBJ databases">
        <title>Taro Niue Genome Assembly and Annotation.</title>
        <authorList>
            <person name="Atibalentja N."/>
            <person name="Keating K."/>
            <person name="Fields C.J."/>
        </authorList>
    </citation>
    <scope>NUCLEOTIDE SEQUENCE</scope>
    <source>
        <strain evidence="2">Niue_2</strain>
        <tissue evidence="2">Leaf</tissue>
    </source>
</reference>
<gene>
    <name evidence="2" type="ORF">Taro_009411</name>
</gene>
<dbReference type="EMBL" id="NMUH01000327">
    <property type="protein sequence ID" value="MQL77014.1"/>
    <property type="molecule type" value="Genomic_DNA"/>
</dbReference>
<keyword evidence="1" id="KW-0812">Transmembrane</keyword>
<keyword evidence="1" id="KW-0472">Membrane</keyword>
<name>A0A843U5M9_COLES</name>
<dbReference type="Proteomes" id="UP000652761">
    <property type="component" value="Unassembled WGS sequence"/>
</dbReference>
<keyword evidence="1" id="KW-1133">Transmembrane helix</keyword>
<evidence type="ECO:0000256" key="1">
    <source>
        <dbReference type="SAM" id="Phobius"/>
    </source>
</evidence>
<evidence type="ECO:0000313" key="2">
    <source>
        <dbReference type="EMBL" id="MQL77014.1"/>
    </source>
</evidence>
<sequence length="180" mass="19213">MSNGRPCRRSLLCCSPLPEHVRRSLGVGRWRFEVLEAPKAPRAAEATAEAMEAIASALLADARHWTGASPRLIAVAIASVAFFFFVVHLDWERPLSHTWLLGIVDTVLLSLAVIDEIDGALAVTYGPLVVANHARCGYLTTPVVFGVFPAVVGSPYFLRVVPAVKIMSATTPKPAAAGGI</sequence>
<protein>
    <submittedName>
        <fullName evidence="2">Uncharacterized protein</fullName>
    </submittedName>
</protein>
<accession>A0A843U5M9</accession>
<dbReference type="AlphaFoldDB" id="A0A843U5M9"/>